<evidence type="ECO:0000256" key="6">
    <source>
        <dbReference type="SAM" id="Phobius"/>
    </source>
</evidence>
<dbReference type="SUPFAM" id="SSF58104">
    <property type="entry name" value="Methyl-accepting chemotaxis protein (MCP) signaling domain"/>
    <property type="match status" value="1"/>
</dbReference>
<dbReference type="CDD" id="cd11386">
    <property type="entry name" value="MCP_signal"/>
    <property type="match status" value="1"/>
</dbReference>
<keyword evidence="6" id="KW-1133">Transmembrane helix</keyword>
<gene>
    <name evidence="9" type="ORF">G6N76_19250</name>
</gene>
<sequence>MPHFTISRLLLLFGLIVTSGLMASVGVQQHALSTLKVGGPVYSQIENEKDLVADILPPPLYLVQAYGLANEAMIHSELMETNVRSIRDLKDEYSRRLAYWGTANLPADLRNTLNEQVIRTAEVFWKTVETDFLPAAERNDSATLHTALDRMKDEFHSHNAAVEVLVAELNTRSAETEAIAASEDRNMETLALSAGTVSLLLFLGGLWILRKRAISPLTTISRYMSHMARGDYTREVPFKDRTDEIGEMAAAVEVFRMAAFERQQLRSEMDRAKLLSEQEKAVLDGIREQEARELQIVVETLGAGLARLADCNIRMTIDEPFAERFEALRDNFNNSIATFQATLEQVLTKTAHLFDNSNAMREAADNLSKRTEQQAAALEETAASLEQVTSTVRSSADRTTETRDLAREARECTVTSGSVMRNAVDAMRRIETASSQINQIITVIDEIAFQTNLLALNAGVEAARAGEAGKGFAVVATEVRELAQRSAKAAKEIGALIAHSSREVADGVKLVSETGTALERIAGFVSEINNKVEAVATASREQSVGLNEISAAVNAIDQMTQQNAAMVEETTAISHSLATESEALTELVSRFKLNRRSEIRSGTNGRNVRRAA</sequence>
<keyword evidence="4" id="KW-0807">Transducer</keyword>
<keyword evidence="6" id="KW-0812">Transmembrane</keyword>
<name>A0A6M1RVR1_9HYPH</name>
<dbReference type="GO" id="GO:0004888">
    <property type="term" value="F:transmembrane signaling receptor activity"/>
    <property type="evidence" value="ECO:0007669"/>
    <property type="project" value="InterPro"/>
</dbReference>
<dbReference type="PROSITE" id="PS50111">
    <property type="entry name" value="CHEMOTAXIS_TRANSDUC_2"/>
    <property type="match status" value="1"/>
</dbReference>
<dbReference type="InterPro" id="IPR003660">
    <property type="entry name" value="HAMP_dom"/>
</dbReference>
<dbReference type="PANTHER" id="PTHR43531">
    <property type="entry name" value="PROTEIN ICFG"/>
    <property type="match status" value="1"/>
</dbReference>
<dbReference type="Pfam" id="PF00672">
    <property type="entry name" value="HAMP"/>
    <property type="match status" value="1"/>
</dbReference>
<evidence type="ECO:0000256" key="3">
    <source>
        <dbReference type="ARBA" id="ARBA00029447"/>
    </source>
</evidence>
<dbReference type="GO" id="GO:0016020">
    <property type="term" value="C:membrane"/>
    <property type="evidence" value="ECO:0007669"/>
    <property type="project" value="UniProtKB-SubCell"/>
</dbReference>
<evidence type="ECO:0000313" key="10">
    <source>
        <dbReference type="Proteomes" id="UP000477849"/>
    </source>
</evidence>
<dbReference type="GO" id="GO:0007165">
    <property type="term" value="P:signal transduction"/>
    <property type="evidence" value="ECO:0007669"/>
    <property type="project" value="UniProtKB-KW"/>
</dbReference>
<comment type="similarity">
    <text evidence="3">Belongs to the methyl-accepting chemotaxis (MCP) protein family.</text>
</comment>
<keyword evidence="6" id="KW-0472">Membrane</keyword>
<evidence type="ECO:0000256" key="2">
    <source>
        <dbReference type="ARBA" id="ARBA00022500"/>
    </source>
</evidence>
<keyword evidence="5" id="KW-0175">Coiled coil</keyword>
<feature type="domain" description="HAMP" evidence="8">
    <location>
        <begin position="211"/>
        <end position="264"/>
    </location>
</feature>
<feature type="coiled-coil region" evidence="5">
    <location>
        <begin position="361"/>
        <end position="388"/>
    </location>
</feature>
<dbReference type="GO" id="GO:0006935">
    <property type="term" value="P:chemotaxis"/>
    <property type="evidence" value="ECO:0007669"/>
    <property type="project" value="UniProtKB-KW"/>
</dbReference>
<dbReference type="SMART" id="SM00304">
    <property type="entry name" value="HAMP"/>
    <property type="match status" value="1"/>
</dbReference>
<evidence type="ECO:0000259" key="8">
    <source>
        <dbReference type="PROSITE" id="PS50885"/>
    </source>
</evidence>
<accession>A0A6M1RVR1</accession>
<keyword evidence="10" id="KW-1185">Reference proteome</keyword>
<dbReference type="Gene3D" id="6.10.340.10">
    <property type="match status" value="1"/>
</dbReference>
<dbReference type="Proteomes" id="UP000477849">
    <property type="component" value="Unassembled WGS sequence"/>
</dbReference>
<dbReference type="PANTHER" id="PTHR43531:SF11">
    <property type="entry name" value="METHYL-ACCEPTING CHEMOTAXIS PROTEIN 3"/>
    <property type="match status" value="1"/>
</dbReference>
<feature type="domain" description="Methyl-accepting transducer" evidence="7">
    <location>
        <begin position="349"/>
        <end position="578"/>
    </location>
</feature>
<dbReference type="PRINTS" id="PR00260">
    <property type="entry name" value="CHEMTRNSDUCR"/>
</dbReference>
<dbReference type="EMBL" id="JAAKZH010000007">
    <property type="protein sequence ID" value="NGO65814.1"/>
    <property type="molecule type" value="Genomic_DNA"/>
</dbReference>
<evidence type="ECO:0000256" key="1">
    <source>
        <dbReference type="ARBA" id="ARBA00004370"/>
    </source>
</evidence>
<reference evidence="9 10" key="1">
    <citation type="submission" date="2020-02" db="EMBL/GenBank/DDBJ databases">
        <title>Genome sequence of the type strain CCBAU10050 of Rhizobium daejeonense.</title>
        <authorList>
            <person name="Gao J."/>
            <person name="Sun J."/>
        </authorList>
    </citation>
    <scope>NUCLEOTIDE SEQUENCE [LARGE SCALE GENOMIC DNA]</scope>
    <source>
        <strain evidence="9 10">CCBAU10050</strain>
    </source>
</reference>
<dbReference type="InterPro" id="IPR051310">
    <property type="entry name" value="MCP_chemotaxis"/>
</dbReference>
<proteinExistence type="inferred from homology"/>
<dbReference type="SUPFAM" id="SSF158472">
    <property type="entry name" value="HAMP domain-like"/>
    <property type="match status" value="1"/>
</dbReference>
<dbReference type="InterPro" id="IPR004090">
    <property type="entry name" value="Chemotax_Me-accpt_rcpt"/>
</dbReference>
<evidence type="ECO:0000256" key="4">
    <source>
        <dbReference type="PROSITE-ProRule" id="PRU00284"/>
    </source>
</evidence>
<evidence type="ECO:0000256" key="5">
    <source>
        <dbReference type="SAM" id="Coils"/>
    </source>
</evidence>
<evidence type="ECO:0000259" key="7">
    <source>
        <dbReference type="PROSITE" id="PS50111"/>
    </source>
</evidence>
<dbReference type="SMART" id="SM00283">
    <property type="entry name" value="MA"/>
    <property type="match status" value="1"/>
</dbReference>
<keyword evidence="2" id="KW-0145">Chemotaxis</keyword>
<protein>
    <submittedName>
        <fullName evidence="9">Methyl-accepting chemotaxis protein</fullName>
    </submittedName>
</protein>
<dbReference type="InterPro" id="IPR004089">
    <property type="entry name" value="MCPsignal_dom"/>
</dbReference>
<evidence type="ECO:0000313" key="9">
    <source>
        <dbReference type="EMBL" id="NGO65814.1"/>
    </source>
</evidence>
<comment type="caution">
    <text evidence="9">The sequence shown here is derived from an EMBL/GenBank/DDBJ whole genome shotgun (WGS) entry which is preliminary data.</text>
</comment>
<dbReference type="CDD" id="cd06225">
    <property type="entry name" value="HAMP"/>
    <property type="match status" value="1"/>
</dbReference>
<dbReference type="FunFam" id="1.10.287.950:FF:000001">
    <property type="entry name" value="Methyl-accepting chemotaxis sensory transducer"/>
    <property type="match status" value="1"/>
</dbReference>
<feature type="transmembrane region" description="Helical" evidence="6">
    <location>
        <begin position="190"/>
        <end position="209"/>
    </location>
</feature>
<dbReference type="AlphaFoldDB" id="A0A6M1RVR1"/>
<dbReference type="PROSITE" id="PS50885">
    <property type="entry name" value="HAMP"/>
    <property type="match status" value="1"/>
</dbReference>
<organism evidence="9 10">
    <name type="scientific">Rhizobium daejeonense</name>
    <dbReference type="NCBI Taxonomy" id="240521"/>
    <lineage>
        <taxon>Bacteria</taxon>
        <taxon>Pseudomonadati</taxon>
        <taxon>Pseudomonadota</taxon>
        <taxon>Alphaproteobacteria</taxon>
        <taxon>Hyphomicrobiales</taxon>
        <taxon>Rhizobiaceae</taxon>
        <taxon>Rhizobium/Agrobacterium group</taxon>
        <taxon>Rhizobium</taxon>
    </lineage>
</organism>
<dbReference type="Pfam" id="PF00015">
    <property type="entry name" value="MCPsignal"/>
    <property type="match status" value="1"/>
</dbReference>
<comment type="subcellular location">
    <subcellularLocation>
        <location evidence="1">Membrane</location>
    </subcellularLocation>
</comment>
<dbReference type="Gene3D" id="1.10.287.950">
    <property type="entry name" value="Methyl-accepting chemotaxis protein"/>
    <property type="match status" value="1"/>
</dbReference>